<dbReference type="EC" id="1.1.1.133" evidence="3 6"/>
<evidence type="ECO:0000256" key="2">
    <source>
        <dbReference type="ARBA" id="ARBA00010944"/>
    </source>
</evidence>
<keyword evidence="6" id="KW-0521">NADP</keyword>
<dbReference type="NCBIfam" id="TIGR01214">
    <property type="entry name" value="rmlD"/>
    <property type="match status" value="1"/>
</dbReference>
<evidence type="ECO:0000259" key="7">
    <source>
        <dbReference type="Pfam" id="PF04321"/>
    </source>
</evidence>
<dbReference type="InterPro" id="IPR029903">
    <property type="entry name" value="RmlD-like-bd"/>
</dbReference>
<comment type="similarity">
    <text evidence="2 6">Belongs to the dTDP-4-dehydrorhamnose reductase family.</text>
</comment>
<dbReference type="Gene3D" id="3.40.50.720">
    <property type="entry name" value="NAD(P)-binding Rossmann-like Domain"/>
    <property type="match status" value="1"/>
</dbReference>
<dbReference type="Proteomes" id="UP000030889">
    <property type="component" value="Unassembled WGS sequence"/>
</dbReference>
<dbReference type="InterPro" id="IPR005913">
    <property type="entry name" value="dTDP_dehydrorham_reduct"/>
</dbReference>
<feature type="domain" description="RmlD-like substrate binding" evidence="7">
    <location>
        <begin position="1"/>
        <end position="280"/>
    </location>
</feature>
<comment type="catalytic activity">
    <reaction evidence="5">
        <text>dTDP-beta-L-rhamnose + NADP(+) = dTDP-4-dehydro-beta-L-rhamnose + NADPH + H(+)</text>
        <dbReference type="Rhea" id="RHEA:21796"/>
        <dbReference type="ChEBI" id="CHEBI:15378"/>
        <dbReference type="ChEBI" id="CHEBI:57510"/>
        <dbReference type="ChEBI" id="CHEBI:57783"/>
        <dbReference type="ChEBI" id="CHEBI:58349"/>
        <dbReference type="ChEBI" id="CHEBI:62830"/>
        <dbReference type="EC" id="1.1.1.133"/>
    </reaction>
</comment>
<dbReference type="SUPFAM" id="SSF51735">
    <property type="entry name" value="NAD(P)-binding Rossmann-fold domains"/>
    <property type="match status" value="1"/>
</dbReference>
<evidence type="ECO:0000256" key="5">
    <source>
        <dbReference type="ARBA" id="ARBA00048200"/>
    </source>
</evidence>
<dbReference type="PANTHER" id="PTHR10491:SF4">
    <property type="entry name" value="METHIONINE ADENOSYLTRANSFERASE 2 SUBUNIT BETA"/>
    <property type="match status" value="1"/>
</dbReference>
<dbReference type="CDD" id="cd05254">
    <property type="entry name" value="dTDP_HR_like_SDR_e"/>
    <property type="match status" value="1"/>
</dbReference>
<comment type="function">
    <text evidence="6">Catalyzes the reduction of dTDP-6-deoxy-L-lyxo-4-hexulose to yield dTDP-L-rhamnose.</text>
</comment>
<comment type="caution">
    <text evidence="8">The sequence shown here is derived from an EMBL/GenBank/DDBJ whole genome shotgun (WGS) entry which is preliminary data.</text>
</comment>
<accession>A0ABR4YKB7</accession>
<dbReference type="Gene3D" id="3.90.25.10">
    <property type="entry name" value="UDP-galactose 4-epimerase, domain 1"/>
    <property type="match status" value="1"/>
</dbReference>
<evidence type="ECO:0000256" key="6">
    <source>
        <dbReference type="RuleBase" id="RU364082"/>
    </source>
</evidence>
<organism evidence="8 9">
    <name type="scientific">Alistipes inops</name>
    <dbReference type="NCBI Taxonomy" id="1501391"/>
    <lineage>
        <taxon>Bacteria</taxon>
        <taxon>Pseudomonadati</taxon>
        <taxon>Bacteroidota</taxon>
        <taxon>Bacteroidia</taxon>
        <taxon>Bacteroidales</taxon>
        <taxon>Rikenellaceae</taxon>
        <taxon>Alistipes</taxon>
    </lineage>
</organism>
<evidence type="ECO:0000256" key="1">
    <source>
        <dbReference type="ARBA" id="ARBA00004781"/>
    </source>
</evidence>
<comment type="pathway">
    <text evidence="1 6">Carbohydrate biosynthesis; dTDP-L-rhamnose biosynthesis.</text>
</comment>
<evidence type="ECO:0000313" key="9">
    <source>
        <dbReference type="Proteomes" id="UP000030889"/>
    </source>
</evidence>
<dbReference type="Pfam" id="PF04321">
    <property type="entry name" value="RmlD_sub_bind"/>
    <property type="match status" value="1"/>
</dbReference>
<dbReference type="RefSeq" id="WP_035471586.1">
    <property type="nucleotide sequence ID" value="NZ_JRGF01000002.1"/>
</dbReference>
<evidence type="ECO:0000256" key="3">
    <source>
        <dbReference type="ARBA" id="ARBA00012929"/>
    </source>
</evidence>
<gene>
    <name evidence="8" type="ORF">LG35_01395</name>
</gene>
<sequence>MVILVTGANGQLGLSLRKIAPEYPAHSFVFTDLPEGDITDAEGMEAVVKKCGAEAIINCAAYTAVDRAESDEAAAERINADGPAVLAALAVRYGCRLLHVSTDYVFDGTGTRPYREEDAVGPVSVYGRTKLAGEERVRTSGACGAIVRTAWLYSEFGNNFVKTMLRLAGEGKTPSVVDDQYGTPTYATDLARALMVLVQRPGEDMELFHYTDGGETTWYDFAVEIFRQADMPVAVVPVDTAGYPTAARRPHYSVLDKSRIAAVGAVLPDWRASLRTCLDILLPQSGDK</sequence>
<reference evidence="8 9" key="1">
    <citation type="submission" date="2014-09" db="EMBL/GenBank/DDBJ databases">
        <title>Alistipes sp. 627, sp. nov., a novel member of the family Rikenellaceae isolated from human faeces.</title>
        <authorList>
            <person name="Shkoporov A.N."/>
            <person name="Chaplin A.V."/>
            <person name="Motuzova O.V."/>
            <person name="Kafarskaia L.I."/>
            <person name="Khokhlova E.V."/>
            <person name="Efimov B.A."/>
        </authorList>
    </citation>
    <scope>NUCLEOTIDE SEQUENCE [LARGE SCALE GENOMIC DNA]</scope>
    <source>
        <strain evidence="8 9">627</strain>
    </source>
</reference>
<evidence type="ECO:0000256" key="4">
    <source>
        <dbReference type="ARBA" id="ARBA00017099"/>
    </source>
</evidence>
<name>A0ABR4YKB7_9BACT</name>
<dbReference type="EMBL" id="JRGF01000002">
    <property type="protein sequence ID" value="KHE42705.1"/>
    <property type="molecule type" value="Genomic_DNA"/>
</dbReference>
<keyword evidence="6" id="KW-0560">Oxidoreductase</keyword>
<keyword evidence="9" id="KW-1185">Reference proteome</keyword>
<proteinExistence type="inferred from homology"/>
<evidence type="ECO:0000313" key="8">
    <source>
        <dbReference type="EMBL" id="KHE42705.1"/>
    </source>
</evidence>
<dbReference type="InterPro" id="IPR036291">
    <property type="entry name" value="NAD(P)-bd_dom_sf"/>
</dbReference>
<protein>
    <recommendedName>
        <fullName evidence="4 6">dTDP-4-dehydrorhamnose reductase</fullName>
        <ecNumber evidence="3 6">1.1.1.133</ecNumber>
    </recommendedName>
</protein>
<dbReference type="PANTHER" id="PTHR10491">
    <property type="entry name" value="DTDP-4-DEHYDRORHAMNOSE REDUCTASE"/>
    <property type="match status" value="1"/>
</dbReference>